<dbReference type="Gene3D" id="3.60.40.10">
    <property type="entry name" value="PPM-type phosphatase domain"/>
    <property type="match status" value="1"/>
</dbReference>
<dbReference type="SUPFAM" id="SSF81606">
    <property type="entry name" value="PP2C-like"/>
    <property type="match status" value="1"/>
</dbReference>
<dbReference type="Pfam" id="PF07228">
    <property type="entry name" value="SpoIIE"/>
    <property type="match status" value="1"/>
</dbReference>
<dbReference type="EMBL" id="CP129113">
    <property type="protein sequence ID" value="WLV25977.1"/>
    <property type="molecule type" value="Genomic_DNA"/>
</dbReference>
<evidence type="ECO:0000259" key="1">
    <source>
        <dbReference type="SMART" id="SM00331"/>
    </source>
</evidence>
<accession>A0ABY9KZ17</accession>
<dbReference type="InterPro" id="IPR036457">
    <property type="entry name" value="PPM-type-like_dom_sf"/>
</dbReference>
<evidence type="ECO:0000313" key="2">
    <source>
        <dbReference type="EMBL" id="WLV25977.1"/>
    </source>
</evidence>
<dbReference type="SMART" id="SM00331">
    <property type="entry name" value="PP2C_SIG"/>
    <property type="match status" value="1"/>
</dbReference>
<keyword evidence="3" id="KW-1185">Reference proteome</keyword>
<sequence length="194" mass="21593">MQTAVFQKPKKGNYICGDSYFFEETDDGYICAIADGLGSGEMAKESSQVAINVIKDAANDPPEKILRDINLALAGKRGVVIGVLKLDYTNGIFSFLSVGNIGLVAINAEHRKIRHISNAGYLAGYQRTFKFEEKKLEPEMNFLLFSDGVSERELSKDYMVTTDVQDLITLYSHLSSEIKTDDTTLIAIRYEDDD</sequence>
<proteinExistence type="predicted"/>
<dbReference type="PANTHER" id="PTHR35801">
    <property type="entry name" value="PHOSPHOSERINE PHOSPHATASE RSBX"/>
    <property type="match status" value="1"/>
</dbReference>
<dbReference type="PANTHER" id="PTHR35801:SF1">
    <property type="entry name" value="PHOSPHOSERINE PHOSPHATASE RSBX"/>
    <property type="match status" value="1"/>
</dbReference>
<dbReference type="InterPro" id="IPR001932">
    <property type="entry name" value="PPM-type_phosphatase-like_dom"/>
</dbReference>
<organism evidence="2 3">
    <name type="scientific">Aciduricibacillus chroicocephali</name>
    <dbReference type="NCBI Taxonomy" id="3054939"/>
    <lineage>
        <taxon>Bacteria</taxon>
        <taxon>Bacillati</taxon>
        <taxon>Bacillota</taxon>
        <taxon>Bacilli</taxon>
        <taxon>Bacillales</taxon>
        <taxon>Bacillaceae</taxon>
        <taxon>Aciduricibacillus</taxon>
    </lineage>
</organism>
<name>A0ABY9KZ17_9BACI</name>
<dbReference type="Proteomes" id="UP001180087">
    <property type="component" value="Chromosome"/>
</dbReference>
<dbReference type="RefSeq" id="WP_348029768.1">
    <property type="nucleotide sequence ID" value="NZ_CP129113.1"/>
</dbReference>
<gene>
    <name evidence="2" type="ORF">QR721_02640</name>
</gene>
<dbReference type="InterPro" id="IPR039248">
    <property type="entry name" value="Ptase_RsbX"/>
</dbReference>
<evidence type="ECO:0000313" key="3">
    <source>
        <dbReference type="Proteomes" id="UP001180087"/>
    </source>
</evidence>
<protein>
    <submittedName>
        <fullName evidence="2">SpoIIE family protein phosphatase</fullName>
    </submittedName>
</protein>
<reference evidence="2" key="1">
    <citation type="submission" date="2023-06" db="EMBL/GenBank/DDBJ databases">
        <title>A Treasure from Seagulls: Isolation and Description of Aciduricobacillus qingdaonensis gen. nov., sp. nov., a Rare Obligately Uric Acid-utilizing Member in the Family Bacillaceae.</title>
        <authorList>
            <person name="Liu W."/>
            <person name="Wang B."/>
        </authorList>
    </citation>
    <scope>NUCLEOTIDE SEQUENCE</scope>
    <source>
        <strain evidence="2">44XB</strain>
    </source>
</reference>
<feature type="domain" description="PPM-type phosphatase" evidence="1">
    <location>
        <begin position="1"/>
        <end position="190"/>
    </location>
</feature>